<evidence type="ECO:0008006" key="3">
    <source>
        <dbReference type="Google" id="ProtNLM"/>
    </source>
</evidence>
<dbReference type="STRING" id="1122192.SAMN02745673_01734"/>
<dbReference type="Proteomes" id="UP000190637">
    <property type="component" value="Unassembled WGS sequence"/>
</dbReference>
<protein>
    <recommendedName>
        <fullName evidence="3">Prohead serine protease</fullName>
    </recommendedName>
</protein>
<keyword evidence="2" id="KW-1185">Reference proteome</keyword>
<dbReference type="EMBL" id="FUWS01000004">
    <property type="protein sequence ID" value="SJZ89082.1"/>
    <property type="molecule type" value="Genomic_DNA"/>
</dbReference>
<reference evidence="1 2" key="1">
    <citation type="submission" date="2017-02" db="EMBL/GenBank/DDBJ databases">
        <authorList>
            <person name="Peterson S.W."/>
        </authorList>
    </citation>
    <scope>NUCLEOTIDE SEQUENCE [LARGE SCALE GENOMIC DNA]</scope>
    <source>
        <strain evidence="1 2">DSM 45154</strain>
    </source>
</reference>
<name>A0A1T4PC43_9ACTN</name>
<sequence>MEPDTNIRYLASEQVRDALGAHVTWVSSTAGVVAITDDGAPDGALVHPDLITRAGLEVVAVHGVRDARALWGTVRTSAATDGPQGMTYHGALTAVLVDHPTLTALMRGLPVLAFEELELTSTGFALADGVPVPPGDYAVHDGRVLRIHAPQQPEETAVNETTLFDPETPDEVIRETLTGIANRLVGAYMRAAQAATTPEAKEEAKAKMRQMWEVKNDLDMGRDAMVAEIQRLQDVLAEMREA</sequence>
<dbReference type="OrthoDB" id="3436964at2"/>
<organism evidence="1 2">
    <name type="scientific">Marinactinospora thermotolerans DSM 45154</name>
    <dbReference type="NCBI Taxonomy" id="1122192"/>
    <lineage>
        <taxon>Bacteria</taxon>
        <taxon>Bacillati</taxon>
        <taxon>Actinomycetota</taxon>
        <taxon>Actinomycetes</taxon>
        <taxon>Streptosporangiales</taxon>
        <taxon>Nocardiopsidaceae</taxon>
        <taxon>Marinactinospora</taxon>
    </lineage>
</organism>
<evidence type="ECO:0000313" key="1">
    <source>
        <dbReference type="EMBL" id="SJZ89082.1"/>
    </source>
</evidence>
<dbReference type="AlphaFoldDB" id="A0A1T4PC43"/>
<dbReference type="RefSeq" id="WP_144390034.1">
    <property type="nucleotide sequence ID" value="NZ_FUWS01000004.1"/>
</dbReference>
<accession>A0A1T4PC43</accession>
<gene>
    <name evidence="1" type="ORF">SAMN02745673_01734</name>
</gene>
<proteinExistence type="predicted"/>
<evidence type="ECO:0000313" key="2">
    <source>
        <dbReference type="Proteomes" id="UP000190637"/>
    </source>
</evidence>